<dbReference type="GO" id="GO:0009116">
    <property type="term" value="P:nucleoside metabolic process"/>
    <property type="evidence" value="ECO:0007669"/>
    <property type="project" value="InterPro"/>
</dbReference>
<dbReference type="GO" id="GO:0004375">
    <property type="term" value="F:glycine dehydrogenase (decarboxylating) activity"/>
    <property type="evidence" value="ECO:0007669"/>
    <property type="project" value="InterPro"/>
</dbReference>
<proteinExistence type="predicted"/>
<organism evidence="2">
    <name type="scientific">marine sediment metagenome</name>
    <dbReference type="NCBI Taxonomy" id="412755"/>
    <lineage>
        <taxon>unclassified sequences</taxon>
        <taxon>metagenomes</taxon>
        <taxon>ecological metagenomes</taxon>
    </lineage>
</organism>
<evidence type="ECO:0000313" key="2">
    <source>
        <dbReference type="EMBL" id="GAI92000.1"/>
    </source>
</evidence>
<gene>
    <name evidence="2" type="ORF">S12H4_32637</name>
</gene>
<dbReference type="Gene3D" id="3.40.640.10">
    <property type="entry name" value="Type I PLP-dependent aspartate aminotransferase-like (Major domain)"/>
    <property type="match status" value="1"/>
</dbReference>
<comment type="caution">
    <text evidence="2">The sequence shown here is derived from an EMBL/GenBank/DDBJ whole genome shotgun (WGS) entry which is preliminary data.</text>
</comment>
<evidence type="ECO:0000259" key="1">
    <source>
        <dbReference type="Pfam" id="PF02347"/>
    </source>
</evidence>
<feature type="non-terminal residue" evidence="2">
    <location>
        <position position="58"/>
    </location>
</feature>
<accession>X1TWT0</accession>
<dbReference type="Gene3D" id="3.90.1150.10">
    <property type="entry name" value="Aspartate Aminotransferase, domain 1"/>
    <property type="match status" value="1"/>
</dbReference>
<dbReference type="EMBL" id="BARW01019153">
    <property type="protein sequence ID" value="GAI92000.1"/>
    <property type="molecule type" value="Genomic_DNA"/>
</dbReference>
<dbReference type="InterPro" id="IPR015422">
    <property type="entry name" value="PyrdxlP-dep_Trfase_small"/>
</dbReference>
<dbReference type="InterPro" id="IPR049315">
    <property type="entry name" value="GDC-P_N"/>
</dbReference>
<sequence>MSESELEDKIYQIAKKNADFYSMKPLLGAGSYRHFIPEAVKFLLQREEFWTCYTPYQS</sequence>
<dbReference type="PANTHER" id="PTHR42806:SF1">
    <property type="entry name" value="GLYCINE DEHYDROGENASE (DECARBOXYLATING)"/>
    <property type="match status" value="1"/>
</dbReference>
<dbReference type="Pfam" id="PF02347">
    <property type="entry name" value="GDC-P"/>
    <property type="match status" value="1"/>
</dbReference>
<dbReference type="AlphaFoldDB" id="X1TWT0"/>
<dbReference type="PANTHER" id="PTHR42806">
    <property type="entry name" value="GLYCINE CLEAVAGE SYSTEM P-PROTEIN"/>
    <property type="match status" value="1"/>
</dbReference>
<dbReference type="InterPro" id="IPR015421">
    <property type="entry name" value="PyrdxlP-dep_Trfase_major"/>
</dbReference>
<name>X1TWT0_9ZZZZ</name>
<feature type="domain" description="Glycine cleavage system P-protein N-terminal" evidence="1">
    <location>
        <begin position="2"/>
        <end position="58"/>
    </location>
</feature>
<protein>
    <recommendedName>
        <fullName evidence="1">Glycine cleavage system P-protein N-terminal domain-containing protein</fullName>
    </recommendedName>
</protein>
<reference evidence="2" key="1">
    <citation type="journal article" date="2014" name="Front. Microbiol.">
        <title>High frequency of phylogenetically diverse reductive dehalogenase-homologous genes in deep subseafloor sedimentary metagenomes.</title>
        <authorList>
            <person name="Kawai M."/>
            <person name="Futagami T."/>
            <person name="Toyoda A."/>
            <person name="Takaki Y."/>
            <person name="Nishi S."/>
            <person name="Hori S."/>
            <person name="Arai W."/>
            <person name="Tsubouchi T."/>
            <person name="Morono Y."/>
            <person name="Uchiyama I."/>
            <person name="Ito T."/>
            <person name="Fujiyama A."/>
            <person name="Inagaki F."/>
            <person name="Takami H."/>
        </authorList>
    </citation>
    <scope>NUCLEOTIDE SEQUENCE</scope>
    <source>
        <strain evidence="2">Expedition CK06-06</strain>
    </source>
</reference>
<dbReference type="InterPro" id="IPR023010">
    <property type="entry name" value="GcvPA"/>
</dbReference>